<evidence type="ECO:0000313" key="10">
    <source>
        <dbReference type="Proteomes" id="UP001565283"/>
    </source>
</evidence>
<feature type="transmembrane region" description="Helical" evidence="8">
    <location>
        <begin position="185"/>
        <end position="206"/>
    </location>
</feature>
<dbReference type="PANTHER" id="PTHR16119:SF17">
    <property type="entry name" value="TRANSMEMBRANE PROTEIN 144"/>
    <property type="match status" value="1"/>
</dbReference>
<gene>
    <name evidence="9" type="ORF">AALA52_08905</name>
</gene>
<dbReference type="RefSeq" id="WP_369948757.1">
    <property type="nucleotide sequence ID" value="NZ_JBCLSH010000042.1"/>
</dbReference>
<feature type="transmembrane region" description="Helical" evidence="8">
    <location>
        <begin position="54"/>
        <end position="71"/>
    </location>
</feature>
<feature type="transmembrane region" description="Helical" evidence="8">
    <location>
        <begin position="32"/>
        <end position="48"/>
    </location>
</feature>
<sequence length="298" mass="31998">MEGILLALVPMFAWGSIGFVSNKIGGTAKQQTLGMTFGAFVFALIVFLVHQPQLSLPVFIIGFIGGLIWAIGQSGQFHSMKYLGVSVAGPLSAGSQLVLASLIGVFIFHEWTQSIQYTLGFIAILALIVGFYFSAKRDPENIIAVEKHHYARGLISLAYSTLAYVSYVILFNNLSALWFNIHFDTLTIIFPMSIGMVIGAFILSAGDIKIEAVVFKNISVGLMWGVGNVFMLLAASMAGNAIAFSFSQLGAIISTIGGILFLGEKKTKKELAYITIGTILFIIGAILLAVVKSKGINN</sequence>
<accession>A0ABV4D484</accession>
<organism evidence="9 10">
    <name type="scientific">Lactococcus ileimucosae</name>
    <dbReference type="NCBI Taxonomy" id="2941329"/>
    <lineage>
        <taxon>Bacteria</taxon>
        <taxon>Bacillati</taxon>
        <taxon>Bacillota</taxon>
        <taxon>Bacilli</taxon>
        <taxon>Lactobacillales</taxon>
        <taxon>Streptococcaceae</taxon>
        <taxon>Lactococcus</taxon>
    </lineage>
</organism>
<reference evidence="9 10" key="1">
    <citation type="submission" date="2024-03" db="EMBL/GenBank/DDBJ databases">
        <title>Mouse gut bacterial collection (mGBC) of GemPharmatech.</title>
        <authorList>
            <person name="He Y."/>
            <person name="Dong L."/>
            <person name="Wu D."/>
            <person name="Gao X."/>
            <person name="Lin Z."/>
        </authorList>
    </citation>
    <scope>NUCLEOTIDE SEQUENCE [LARGE SCALE GENOMIC DNA]</scope>
    <source>
        <strain evidence="9 10">61-15</strain>
    </source>
</reference>
<dbReference type="InterPro" id="IPR037185">
    <property type="entry name" value="EmrE-like"/>
</dbReference>
<keyword evidence="10" id="KW-1185">Reference proteome</keyword>
<dbReference type="InterPro" id="IPR010651">
    <property type="entry name" value="Sugar_transport"/>
</dbReference>
<keyword evidence="4 9" id="KW-0762">Sugar transport</keyword>
<evidence type="ECO:0000256" key="4">
    <source>
        <dbReference type="ARBA" id="ARBA00022597"/>
    </source>
</evidence>
<comment type="subcellular location">
    <subcellularLocation>
        <location evidence="1">Cell membrane</location>
        <topology evidence="1">Multi-pass membrane protein</topology>
    </subcellularLocation>
</comment>
<dbReference type="PANTHER" id="PTHR16119">
    <property type="entry name" value="TRANSMEMBRANE PROTEIN 144"/>
    <property type="match status" value="1"/>
</dbReference>
<proteinExistence type="inferred from homology"/>
<protein>
    <submittedName>
        <fullName evidence="9">GRP family sugar transporter</fullName>
    </submittedName>
</protein>
<feature type="transmembrane region" description="Helical" evidence="8">
    <location>
        <begin position="114"/>
        <end position="133"/>
    </location>
</feature>
<dbReference type="SUPFAM" id="SSF103481">
    <property type="entry name" value="Multidrug resistance efflux transporter EmrE"/>
    <property type="match status" value="1"/>
</dbReference>
<dbReference type="EMBL" id="JBCLSH010000042">
    <property type="protein sequence ID" value="MEY8444345.1"/>
    <property type="molecule type" value="Genomic_DNA"/>
</dbReference>
<keyword evidence="6 8" id="KW-1133">Transmembrane helix</keyword>
<feature type="transmembrane region" description="Helical" evidence="8">
    <location>
        <begin position="6"/>
        <end position="25"/>
    </location>
</feature>
<evidence type="ECO:0000256" key="8">
    <source>
        <dbReference type="SAM" id="Phobius"/>
    </source>
</evidence>
<keyword evidence="3" id="KW-0813">Transport</keyword>
<evidence type="ECO:0000256" key="1">
    <source>
        <dbReference type="ARBA" id="ARBA00004651"/>
    </source>
</evidence>
<feature type="transmembrane region" description="Helical" evidence="8">
    <location>
        <begin position="218"/>
        <end position="235"/>
    </location>
</feature>
<feature type="transmembrane region" description="Helical" evidence="8">
    <location>
        <begin position="154"/>
        <end position="179"/>
    </location>
</feature>
<comment type="similarity">
    <text evidence="2">Belongs to the GRP transporter (TC 2.A.7.5) family.</text>
</comment>
<evidence type="ECO:0000256" key="7">
    <source>
        <dbReference type="ARBA" id="ARBA00023136"/>
    </source>
</evidence>
<evidence type="ECO:0000256" key="6">
    <source>
        <dbReference type="ARBA" id="ARBA00022989"/>
    </source>
</evidence>
<evidence type="ECO:0000256" key="3">
    <source>
        <dbReference type="ARBA" id="ARBA00022448"/>
    </source>
</evidence>
<comment type="caution">
    <text evidence="9">The sequence shown here is derived from an EMBL/GenBank/DDBJ whole genome shotgun (WGS) entry which is preliminary data.</text>
</comment>
<keyword evidence="7 8" id="KW-0472">Membrane</keyword>
<evidence type="ECO:0000256" key="5">
    <source>
        <dbReference type="ARBA" id="ARBA00022692"/>
    </source>
</evidence>
<evidence type="ECO:0000313" key="9">
    <source>
        <dbReference type="EMBL" id="MEY8444345.1"/>
    </source>
</evidence>
<feature type="transmembrane region" description="Helical" evidence="8">
    <location>
        <begin position="271"/>
        <end position="291"/>
    </location>
</feature>
<dbReference type="Pfam" id="PF06800">
    <property type="entry name" value="Sugar_transport"/>
    <property type="match status" value="1"/>
</dbReference>
<dbReference type="Proteomes" id="UP001565283">
    <property type="component" value="Unassembled WGS sequence"/>
</dbReference>
<evidence type="ECO:0000256" key="2">
    <source>
        <dbReference type="ARBA" id="ARBA00006117"/>
    </source>
</evidence>
<feature type="transmembrane region" description="Helical" evidence="8">
    <location>
        <begin position="83"/>
        <end position="108"/>
    </location>
</feature>
<name>A0ABV4D484_9LACT</name>
<feature type="transmembrane region" description="Helical" evidence="8">
    <location>
        <begin position="241"/>
        <end position="262"/>
    </location>
</feature>
<keyword evidence="5 8" id="KW-0812">Transmembrane</keyword>